<sequence>MPTITYTLDDGFGTPDAEIDLWWQPVSPHGESGALVVSGPPKTITSKVGTPTTITNIAATQWRITGLGAYLNESVTIDIPEAGGDVTDRIKAAISIPPGTPVSTLVQAAKTATEIALDELEVPSKEELDATYAPSNVGQYELQTMFATGHSWLGSQSFTTPSARYHERVARRLGMGAITNQAVAGRTIGDIANLTLGGARAWVPRTKSLVTAICTINDLTLLPANAATRRGYGYAWRALLSMLTANAAVAANTPSFGYNGAWSTESVSGVATDPAGAIVNSTGGVRWKTSTVGDSVDIAFTGPDCDLILVARAAGAGLVTVTEGATTLGTLDLTAATTQDCPAVFRIRNRGAGAHTVRATLTSGASLTIDSYRQPSTAPVPILVLGEPPVIPAGGDSPTYLADLAAFKADLAAICADYPSARFIDLAQPDWDQDSMLSPDGKHPNDAGAAWIAGKAVAALVAMPYSVGLNVVPGTYPAAYSAPTTPLVFGSQDGVTASGLTATPGDTEVALDWSRLVVPAGTTDFTVQYRTSPAGSWQTFAHSASTATSIDVTGLTNLTAYDFRVAPVVGGVTGTFSRTVTSTPTEPPTVYAADTFTRANSADLGTTEVGGYTWARNNGSTMWTILDNQLDRAAGSGVSADDIWIDAGHANGSIKAKLALAGFGYGLVFRLAGATHATGYVFYRSSASQYRLSKRTGVGSYTELQSVAVTPQAGDDAEVVFNGSAIKCFVNGVKVIDLTDSSYTGTMHGVWANSGVAARIDSFEHTNYLG</sequence>
<evidence type="ECO:0000313" key="2">
    <source>
        <dbReference type="EMBL" id="AUV61592.1"/>
    </source>
</evidence>
<evidence type="ECO:0000259" key="1">
    <source>
        <dbReference type="PROSITE" id="PS50853"/>
    </source>
</evidence>
<dbReference type="InterPro" id="IPR036514">
    <property type="entry name" value="SGNH_hydro_sf"/>
</dbReference>
<dbReference type="SUPFAM" id="SSF49265">
    <property type="entry name" value="Fibronectin type III"/>
    <property type="match status" value="1"/>
</dbReference>
<dbReference type="PROSITE" id="PS50853">
    <property type="entry name" value="FN3"/>
    <property type="match status" value="1"/>
</dbReference>
<feature type="domain" description="Fibronectin type-III" evidence="1">
    <location>
        <begin position="491"/>
        <end position="588"/>
    </location>
</feature>
<dbReference type="CDD" id="cd00063">
    <property type="entry name" value="FN3"/>
    <property type="match status" value="1"/>
</dbReference>
<dbReference type="RefSeq" id="YP_010654042.1">
    <property type="nucleotide sequence ID" value="NC_070806.1"/>
</dbReference>
<dbReference type="Gene3D" id="2.60.120.560">
    <property type="entry name" value="Exo-inulinase, domain 1"/>
    <property type="match status" value="1"/>
</dbReference>
<dbReference type="Gene3D" id="2.60.40.10">
    <property type="entry name" value="Immunoglobulins"/>
    <property type="match status" value="1"/>
</dbReference>
<accession>A0A2K9VH04</accession>
<organism evidence="2 3">
    <name type="scientific">Gordonia phage Beenie</name>
    <dbReference type="NCBI Taxonomy" id="2079397"/>
    <lineage>
        <taxon>Viruses</taxon>
        <taxon>Duplodnaviria</taxon>
        <taxon>Heunggongvirae</taxon>
        <taxon>Uroviricota</taxon>
        <taxon>Caudoviricetes</taxon>
        <taxon>Beenievirus</taxon>
        <taxon>Beenievirus beenie</taxon>
    </lineage>
</organism>
<protein>
    <submittedName>
        <fullName evidence="2">Minor tail protein</fullName>
    </submittedName>
</protein>
<dbReference type="Gene3D" id="3.40.50.1110">
    <property type="entry name" value="SGNH hydrolase"/>
    <property type="match status" value="1"/>
</dbReference>
<gene>
    <name evidence="2" type="primary">27</name>
    <name evidence="2" type="ORF">PBI_BEENIE_27</name>
</gene>
<keyword evidence="3" id="KW-1185">Reference proteome</keyword>
<proteinExistence type="predicted"/>
<name>A0A2K9VH04_9CAUD</name>
<dbReference type="InterPro" id="IPR013783">
    <property type="entry name" value="Ig-like_fold"/>
</dbReference>
<dbReference type="InterPro" id="IPR003961">
    <property type="entry name" value="FN3_dom"/>
</dbReference>
<dbReference type="GeneID" id="77929884"/>
<evidence type="ECO:0000313" key="3">
    <source>
        <dbReference type="Proteomes" id="UP000241442"/>
    </source>
</evidence>
<dbReference type="Proteomes" id="UP000241442">
    <property type="component" value="Segment"/>
</dbReference>
<dbReference type="SUPFAM" id="SSF52266">
    <property type="entry name" value="SGNH hydrolase"/>
    <property type="match status" value="1"/>
</dbReference>
<reference evidence="2 3" key="1">
    <citation type="submission" date="2018-01" db="EMBL/GenBank/DDBJ databases">
        <authorList>
            <person name="Giglietti G.M."/>
            <person name="Stoner T.H."/>
            <person name="Pope W.H."/>
            <person name="Garlena R.A."/>
            <person name="Russell D.A."/>
            <person name="Jacobs-Sera D."/>
            <person name="Hatfull G.F."/>
        </authorList>
    </citation>
    <scope>NUCLEOTIDE SEQUENCE [LARGE SCALE GENOMIC DNA]</scope>
</reference>
<dbReference type="KEGG" id="vg:77929884"/>
<dbReference type="EMBL" id="MG845393">
    <property type="protein sequence ID" value="AUV61592.1"/>
    <property type="molecule type" value="Genomic_DNA"/>
</dbReference>
<dbReference type="InterPro" id="IPR036116">
    <property type="entry name" value="FN3_sf"/>
</dbReference>